<sequence length="341" mass="37013">MSNVVANVYRGGVIESSHLGHVAVVDKNGSLLYSYGDPNRLTYARSSMKPIQTIPVVETGAADRFAFSEADLALCCASHSGEERHRSRVLAMLSRIGQSETVLQCGTHVPRDEASYRQLIKESRELTPVYSNCSGKHAGMVATAVHMGEDPHTYHEQDHPVQIRILEAVADVTGYPKDKIHIGIDGCGVPAHRLPLVNLAWAFARLATPSVFDNPVRREAVQRVTDAMVAAPEMVGGHNRYCTDLMQAFKGQIIGKAGAEAVYCIGDRQSGIGIAVKIEDGGARATYAVMNEVLYQLGIGTDGELEALHAYTNPDVKNMNGKSVGSIRTEFTLRRERKAAL</sequence>
<organism evidence="1 2">
    <name type="scientific">Paenactinomyces guangxiensis</name>
    <dbReference type="NCBI Taxonomy" id="1490290"/>
    <lineage>
        <taxon>Bacteria</taxon>
        <taxon>Bacillati</taxon>
        <taxon>Bacillota</taxon>
        <taxon>Bacilli</taxon>
        <taxon>Bacillales</taxon>
        <taxon>Thermoactinomycetaceae</taxon>
        <taxon>Paenactinomyces</taxon>
    </lineage>
</organism>
<dbReference type="InterPro" id="IPR010349">
    <property type="entry name" value="Asparaginase_II"/>
</dbReference>
<accession>A0A7W1WTW4</accession>
<dbReference type="AlphaFoldDB" id="A0A7W1WTW4"/>
<protein>
    <submittedName>
        <fullName evidence="1">Asparaginase</fullName>
    </submittedName>
</protein>
<dbReference type="Proteomes" id="UP000535491">
    <property type="component" value="Unassembled WGS sequence"/>
</dbReference>
<dbReference type="PANTHER" id="PTHR42110">
    <property type="entry name" value="L-ASPARAGINASE, PUTATIVE (AFU_ORTHOLOGUE AFUA_3G11890)-RELATED"/>
    <property type="match status" value="1"/>
</dbReference>
<keyword evidence="2" id="KW-1185">Reference proteome</keyword>
<name>A0A7W1WTW4_9BACL</name>
<dbReference type="PANTHER" id="PTHR42110:SF1">
    <property type="entry name" value="L-ASPARAGINASE, PUTATIVE (AFU_ORTHOLOGUE AFUA_3G11890)-RELATED"/>
    <property type="match status" value="1"/>
</dbReference>
<gene>
    <name evidence="1" type="ORF">H1191_16730</name>
</gene>
<comment type="caution">
    <text evidence="1">The sequence shown here is derived from an EMBL/GenBank/DDBJ whole genome shotgun (WGS) entry which is preliminary data.</text>
</comment>
<evidence type="ECO:0000313" key="1">
    <source>
        <dbReference type="EMBL" id="MBA4495937.1"/>
    </source>
</evidence>
<proteinExistence type="predicted"/>
<dbReference type="EMBL" id="JACEIQ010000021">
    <property type="protein sequence ID" value="MBA4495937.1"/>
    <property type="molecule type" value="Genomic_DNA"/>
</dbReference>
<reference evidence="1 2" key="1">
    <citation type="submission" date="2020-07" db="EMBL/GenBank/DDBJ databases">
        <authorList>
            <person name="Feng H."/>
        </authorList>
    </citation>
    <scope>NUCLEOTIDE SEQUENCE [LARGE SCALE GENOMIC DNA]</scope>
    <source>
        <strain evidence="2">s-10</strain>
    </source>
</reference>
<dbReference type="RefSeq" id="WP_181753909.1">
    <property type="nucleotide sequence ID" value="NZ_JACEIQ010000021.1"/>
</dbReference>
<dbReference type="Pfam" id="PF06089">
    <property type="entry name" value="Asparaginase_II"/>
    <property type="match status" value="1"/>
</dbReference>
<evidence type="ECO:0000313" key="2">
    <source>
        <dbReference type="Proteomes" id="UP000535491"/>
    </source>
</evidence>